<gene>
    <name evidence="3" type="primary">symE</name>
    <name evidence="5" type="ORF">ED28_07280</name>
</gene>
<dbReference type="InterPro" id="IPR020883">
    <property type="entry name" value="TypeI_TA_SymE"/>
</dbReference>
<evidence type="ECO:0000313" key="6">
    <source>
        <dbReference type="Proteomes" id="UP000288794"/>
    </source>
</evidence>
<dbReference type="HAMAP" id="MF_01193">
    <property type="entry name" value="Endoribonucl_SymE"/>
    <property type="match status" value="1"/>
</dbReference>
<proteinExistence type="inferred from homology"/>
<evidence type="ECO:0000313" key="5">
    <source>
        <dbReference type="EMBL" id="RWR02596.1"/>
    </source>
</evidence>
<dbReference type="GO" id="GO:0016788">
    <property type="term" value="F:hydrolase activity, acting on ester bonds"/>
    <property type="evidence" value="ECO:0007669"/>
    <property type="project" value="InterPro"/>
</dbReference>
<sequence length="121" mass="13673">MSHHRQPAGHNQLKPEVVTTEAPALKTRRYTVGYIRDWKTHNKATSITLKGDWLADAGFETGTPLKVRVMPGCLVLTTQELPPPLPPEPEIMQTLRKVCKLSARKQRQVTDLIEVISKPQR</sequence>
<dbReference type="EC" id="3.1.-.-" evidence="3"/>
<keyword evidence="1 3" id="KW-0963">Cytoplasm</keyword>
<dbReference type="AlphaFoldDB" id="A0A443IEW5"/>
<dbReference type="GO" id="GO:0004521">
    <property type="term" value="F:RNA endonuclease activity"/>
    <property type="evidence" value="ECO:0007669"/>
    <property type="project" value="UniProtKB-UniRule"/>
</dbReference>
<keyword evidence="6" id="KW-1185">Reference proteome</keyword>
<keyword evidence="3" id="KW-0540">Nuclease</keyword>
<dbReference type="GO" id="GO:0005737">
    <property type="term" value="C:cytoplasm"/>
    <property type="evidence" value="ECO:0007669"/>
    <property type="project" value="UniProtKB-SubCell"/>
</dbReference>
<evidence type="ECO:0000256" key="3">
    <source>
        <dbReference type="HAMAP-Rule" id="MF_01193"/>
    </source>
</evidence>
<dbReference type="GO" id="GO:0016070">
    <property type="term" value="P:RNA metabolic process"/>
    <property type="evidence" value="ECO:0007669"/>
    <property type="project" value="InterPro"/>
</dbReference>
<dbReference type="InterPro" id="IPR014944">
    <property type="entry name" value="Toxin_SymE-like"/>
</dbReference>
<comment type="caution">
    <text evidence="5">The sequence shown here is derived from an EMBL/GenBank/DDBJ whole genome shotgun (WGS) entry which is preliminary data.</text>
</comment>
<dbReference type="GO" id="GO:0003677">
    <property type="term" value="F:DNA binding"/>
    <property type="evidence" value="ECO:0007669"/>
    <property type="project" value="UniProtKB-KW"/>
</dbReference>
<keyword evidence="2" id="KW-0238">DNA-binding</keyword>
<keyword evidence="3" id="KW-0694">RNA-binding</keyword>
<keyword evidence="3" id="KW-0378">Hydrolase</keyword>
<dbReference type="RefSeq" id="WP_375139793.1">
    <property type="nucleotide sequence ID" value="NZ_CP071409.1"/>
</dbReference>
<organism evidence="5 6">
    <name type="scientific">[Pantoea] beijingensis</name>
    <dbReference type="NCBI Taxonomy" id="1324864"/>
    <lineage>
        <taxon>Bacteria</taxon>
        <taxon>Pseudomonadati</taxon>
        <taxon>Pseudomonadota</taxon>
        <taxon>Gammaproteobacteria</taxon>
        <taxon>Enterobacterales</taxon>
        <taxon>Erwiniaceae</taxon>
        <taxon>Erwinia</taxon>
    </lineage>
</organism>
<comment type="function">
    <text evidence="3">Involved in the degradation and recycling of damaged RNA. It is itself a target for degradation by the ATP-dependent protease Lon.</text>
</comment>
<feature type="domain" description="Toxin SymE-like" evidence="4">
    <location>
        <begin position="28"/>
        <end position="78"/>
    </location>
</feature>
<evidence type="ECO:0000256" key="2">
    <source>
        <dbReference type="ARBA" id="ARBA00023125"/>
    </source>
</evidence>
<name>A0A443IEW5_9GAMM</name>
<dbReference type="EMBL" id="JMEE01000012">
    <property type="protein sequence ID" value="RWR02596.1"/>
    <property type="molecule type" value="Genomic_DNA"/>
</dbReference>
<comment type="similarity">
    <text evidence="3">Belongs to the SymE family.</text>
</comment>
<dbReference type="Proteomes" id="UP000288794">
    <property type="component" value="Unassembled WGS sequence"/>
</dbReference>
<dbReference type="Pfam" id="PF08845">
    <property type="entry name" value="SymE_toxin"/>
    <property type="match status" value="1"/>
</dbReference>
<evidence type="ECO:0000259" key="4">
    <source>
        <dbReference type="Pfam" id="PF08845"/>
    </source>
</evidence>
<protein>
    <recommendedName>
        <fullName evidence="3">Endoribonuclease SymE</fullName>
        <ecNumber evidence="3">3.1.-.-</ecNumber>
    </recommendedName>
</protein>
<reference evidence="5 6" key="1">
    <citation type="submission" date="2014-04" db="EMBL/GenBank/DDBJ databases">
        <title>Draft genome sequence of Pantoea beijingensis strain LMG 27579, an emerging pathogen to Pleurotus eryngii with potential industrial application.</title>
        <authorList>
            <person name="Xu F."/>
            <person name="Liu Y."/>
            <person name="Wang S."/>
            <person name="Yin Y."/>
            <person name="Ma Y."/>
            <person name="Zhao S."/>
            <person name="Rong C."/>
        </authorList>
    </citation>
    <scope>NUCLEOTIDE SEQUENCE [LARGE SCALE GENOMIC DNA]</scope>
    <source>
        <strain evidence="5 6">LMG 27579</strain>
    </source>
</reference>
<accession>A0A443IEW5</accession>
<evidence type="ECO:0000256" key="1">
    <source>
        <dbReference type="ARBA" id="ARBA00022490"/>
    </source>
</evidence>
<comment type="subcellular location">
    <subcellularLocation>
        <location evidence="3">Cytoplasm</location>
    </subcellularLocation>
</comment>
<keyword evidence="3" id="KW-0255">Endonuclease</keyword>
<dbReference type="GO" id="GO:0003723">
    <property type="term" value="F:RNA binding"/>
    <property type="evidence" value="ECO:0007669"/>
    <property type="project" value="UniProtKB-KW"/>
</dbReference>